<dbReference type="Proteomes" id="UP000008673">
    <property type="component" value="Unassembled WGS sequence"/>
</dbReference>
<keyword evidence="12" id="KW-1185">Reference proteome</keyword>
<feature type="region of interest" description="Disordered" evidence="8">
    <location>
        <begin position="1"/>
        <end position="20"/>
    </location>
</feature>
<feature type="transmembrane region" description="Helical" evidence="9">
    <location>
        <begin position="212"/>
        <end position="236"/>
    </location>
</feature>
<dbReference type="InterPro" id="IPR020846">
    <property type="entry name" value="MFS_dom"/>
</dbReference>
<dbReference type="InterPro" id="IPR036259">
    <property type="entry name" value="MFS_trans_sf"/>
</dbReference>
<feature type="transmembrane region" description="Helical" evidence="9">
    <location>
        <begin position="376"/>
        <end position="399"/>
    </location>
</feature>
<sequence length="582" mass="64556">MMSPAKSSEQDHAESAHSLPTSESLPVYAMGNIEKSFGVRRAEAQIKQYNKKYQKVLIFLSIFMMAYVFRLDAAVRKTFQTYATNSYKAHSLVSTVSTVRSVAAVCALIIYGRCCDIFGRMEILCVSLLLYAVGSVIESQAYEVTRFAAGAILYQIGLTGIQICTLVITADFSNLNWRTFCVFIDAMPLIINTWISGNVVSSIGEENWSWGIGMWAIIMPVAGLPLVLMLLHMRYLAVKNGDLHEELQRPRMRSRQFWLDLWNILFWQLDAVGVLGAALLIGLFLTPFTLAGGEDQQWRTAKVIVPLVLSGVLLPLVVLWESKYATHPILTRKIVKHRSVIPALVIGFWSSVAWELEGEYLYTVLVVAFHQSVKAATRIASLFSFSAALGGVFLGLIIVAVRKMKLIMFAGIGISFIAYGLMYRYRTGEAYVGGMIAGQVLLGIGSAGYTHQVRVSLQSYVNHEYLANITALYSAMTSLGSAVGSSIAGAIWTQVLPGQIAKKMQNSQMAALAYEAPLKFITKHAWGSDARIQLVDSYDYVQRIFLIIALCFCVPILALMFLIEDPKLKSVTSLELEEKYEK</sequence>
<dbReference type="Gene3D" id="1.20.1250.20">
    <property type="entry name" value="MFS general substrate transporter like domains"/>
    <property type="match status" value="2"/>
</dbReference>
<name>W1QIQ7_OGAPD</name>
<dbReference type="GO" id="GO:0005774">
    <property type="term" value="C:vacuolar membrane"/>
    <property type="evidence" value="ECO:0007669"/>
    <property type="project" value="TreeGrafter"/>
</dbReference>
<dbReference type="OrthoDB" id="2241241at2759"/>
<feature type="transmembrane region" description="Helical" evidence="9">
    <location>
        <begin position="257"/>
        <end position="283"/>
    </location>
</feature>
<keyword evidence="7 9" id="KW-0472">Membrane</keyword>
<dbReference type="STRING" id="871575.W1QIQ7"/>
<dbReference type="Pfam" id="PF00083">
    <property type="entry name" value="Sugar_tr"/>
    <property type="match status" value="1"/>
</dbReference>
<feature type="domain" description="Major facilitator superfamily (MFS) profile" evidence="10">
    <location>
        <begin position="58"/>
        <end position="567"/>
    </location>
</feature>
<feature type="transmembrane region" description="Helical" evidence="9">
    <location>
        <begin position="53"/>
        <end position="69"/>
    </location>
</feature>
<keyword evidence="11" id="KW-0808">Transferase</keyword>
<dbReference type="GO" id="GO:0008168">
    <property type="term" value="F:methyltransferase activity"/>
    <property type="evidence" value="ECO:0007669"/>
    <property type="project" value="UniProtKB-KW"/>
</dbReference>
<dbReference type="GO" id="GO:0032259">
    <property type="term" value="P:methylation"/>
    <property type="evidence" value="ECO:0007669"/>
    <property type="project" value="UniProtKB-KW"/>
</dbReference>
<organism evidence="11 12">
    <name type="scientific">Ogataea parapolymorpha (strain ATCC 26012 / BCRC 20466 / JCM 22074 / NRRL Y-7560 / DL-1)</name>
    <name type="common">Yeast</name>
    <name type="synonym">Hansenula polymorpha</name>
    <dbReference type="NCBI Taxonomy" id="871575"/>
    <lineage>
        <taxon>Eukaryota</taxon>
        <taxon>Fungi</taxon>
        <taxon>Dikarya</taxon>
        <taxon>Ascomycota</taxon>
        <taxon>Saccharomycotina</taxon>
        <taxon>Pichiomycetes</taxon>
        <taxon>Pichiales</taxon>
        <taxon>Pichiaceae</taxon>
        <taxon>Ogataea</taxon>
    </lineage>
</organism>
<keyword evidence="5 9" id="KW-1133">Transmembrane helix</keyword>
<evidence type="ECO:0000259" key="10">
    <source>
        <dbReference type="PROSITE" id="PS50850"/>
    </source>
</evidence>
<dbReference type="FunFam" id="1.20.1250.20:FF:000197">
    <property type="entry name" value="Siderophore iron transporter 1"/>
    <property type="match status" value="1"/>
</dbReference>
<feature type="transmembrane region" description="Helical" evidence="9">
    <location>
        <begin position="471"/>
        <end position="492"/>
    </location>
</feature>
<evidence type="ECO:0000256" key="7">
    <source>
        <dbReference type="ARBA" id="ARBA00023136"/>
    </source>
</evidence>
<evidence type="ECO:0000256" key="2">
    <source>
        <dbReference type="ARBA" id="ARBA00008335"/>
    </source>
</evidence>
<dbReference type="HOGENOM" id="CLU_012970_2_1_1"/>
<keyword evidence="6" id="KW-0406">Ion transport</keyword>
<dbReference type="GO" id="GO:0005768">
    <property type="term" value="C:endosome"/>
    <property type="evidence" value="ECO:0007669"/>
    <property type="project" value="TreeGrafter"/>
</dbReference>
<dbReference type="SUPFAM" id="SSF103473">
    <property type="entry name" value="MFS general substrate transporter"/>
    <property type="match status" value="1"/>
</dbReference>
<feature type="transmembrane region" description="Helical" evidence="9">
    <location>
        <begin position="147"/>
        <end position="168"/>
    </location>
</feature>
<feature type="transmembrane region" description="Helical" evidence="9">
    <location>
        <begin position="303"/>
        <end position="320"/>
    </location>
</feature>
<feature type="transmembrane region" description="Helical" evidence="9">
    <location>
        <begin position="180"/>
        <end position="200"/>
    </location>
</feature>
<comment type="caution">
    <text evidence="11">The sequence shown here is derived from an EMBL/GenBank/DDBJ whole genome shotgun (WGS) entry which is preliminary data.</text>
</comment>
<evidence type="ECO:0000256" key="6">
    <source>
        <dbReference type="ARBA" id="ARBA00023065"/>
    </source>
</evidence>
<dbReference type="GeneID" id="25773972"/>
<evidence type="ECO:0000256" key="3">
    <source>
        <dbReference type="ARBA" id="ARBA00022448"/>
    </source>
</evidence>
<evidence type="ECO:0000256" key="8">
    <source>
        <dbReference type="SAM" id="MobiDB-lite"/>
    </source>
</evidence>
<evidence type="ECO:0000256" key="5">
    <source>
        <dbReference type="ARBA" id="ARBA00022989"/>
    </source>
</evidence>
<keyword evidence="4 9" id="KW-0812">Transmembrane</keyword>
<comment type="subcellular location">
    <subcellularLocation>
        <location evidence="1">Endomembrane system</location>
        <topology evidence="1">Multi-pass membrane protein</topology>
    </subcellularLocation>
</comment>
<evidence type="ECO:0000313" key="12">
    <source>
        <dbReference type="Proteomes" id="UP000008673"/>
    </source>
</evidence>
<keyword evidence="3" id="KW-0813">Transport</keyword>
<dbReference type="KEGG" id="opa:HPODL_04544"/>
<feature type="transmembrane region" description="Helical" evidence="9">
    <location>
        <begin position="431"/>
        <end position="450"/>
    </location>
</feature>
<evidence type="ECO:0000313" key="11">
    <source>
        <dbReference type="EMBL" id="ESX01768.1"/>
    </source>
</evidence>
<evidence type="ECO:0000256" key="1">
    <source>
        <dbReference type="ARBA" id="ARBA00004127"/>
    </source>
</evidence>
<dbReference type="RefSeq" id="XP_013936354.1">
    <property type="nucleotide sequence ID" value="XM_014080879.1"/>
</dbReference>
<proteinExistence type="inferred from homology"/>
<feature type="transmembrane region" description="Helical" evidence="9">
    <location>
        <begin position="123"/>
        <end position="141"/>
    </location>
</feature>
<feature type="transmembrane region" description="Helical" evidence="9">
    <location>
        <begin position="544"/>
        <end position="563"/>
    </location>
</feature>
<dbReference type="PROSITE" id="PS50850">
    <property type="entry name" value="MFS"/>
    <property type="match status" value="1"/>
</dbReference>
<accession>W1QIQ7</accession>
<dbReference type="PANTHER" id="PTHR23501:SF92">
    <property type="entry name" value="GLUTATHIONE EXCHANGER 1-RELATED"/>
    <property type="match status" value="1"/>
</dbReference>
<dbReference type="eggNOG" id="KOG0254">
    <property type="taxonomic scope" value="Eukaryota"/>
</dbReference>
<evidence type="ECO:0000256" key="4">
    <source>
        <dbReference type="ARBA" id="ARBA00022692"/>
    </source>
</evidence>
<dbReference type="EMBL" id="AEOI02000004">
    <property type="protein sequence ID" value="ESX01768.1"/>
    <property type="molecule type" value="Genomic_DNA"/>
</dbReference>
<dbReference type="OMA" id="ANESFID"/>
<gene>
    <name evidence="11" type="ORF">HPODL_04544</name>
</gene>
<dbReference type="GO" id="GO:0015343">
    <property type="term" value="F:siderophore-iron transmembrane transporter activity"/>
    <property type="evidence" value="ECO:0007669"/>
    <property type="project" value="TreeGrafter"/>
</dbReference>
<dbReference type="GO" id="GO:0005886">
    <property type="term" value="C:plasma membrane"/>
    <property type="evidence" value="ECO:0007669"/>
    <property type="project" value="TreeGrafter"/>
</dbReference>
<reference evidence="11 12" key="1">
    <citation type="journal article" date="2013" name="BMC Genomics">
        <title>Genome sequence and analysis of methylotrophic yeast Hansenula polymorpha DL1.</title>
        <authorList>
            <person name="Ravin N.V."/>
            <person name="Eldarov M.A."/>
            <person name="Kadnikov V.V."/>
            <person name="Beletsky A.V."/>
            <person name="Schneider J."/>
            <person name="Mardanova E.S."/>
            <person name="Smekalova E.M."/>
            <person name="Zvereva M.I."/>
            <person name="Dontsova O.A."/>
            <person name="Mardanov A.V."/>
            <person name="Skryabin K.G."/>
        </authorList>
    </citation>
    <scope>NUCLEOTIDE SEQUENCE [LARGE SCALE GENOMIC DNA]</scope>
    <source>
        <strain evidence="12">ATCC 26012 / BCRC 20466 / JCM 22074 / NRRL Y-7560 / DL-1</strain>
    </source>
</reference>
<dbReference type="InterPro" id="IPR005828">
    <property type="entry name" value="MFS_sugar_transport-like"/>
</dbReference>
<dbReference type="PANTHER" id="PTHR23501">
    <property type="entry name" value="MAJOR FACILITATOR SUPERFAMILY"/>
    <property type="match status" value="1"/>
</dbReference>
<feature type="transmembrane region" description="Helical" evidence="9">
    <location>
        <begin position="406"/>
        <end position="425"/>
    </location>
</feature>
<comment type="similarity">
    <text evidence="2">Belongs to the major facilitator superfamily.</text>
</comment>
<protein>
    <submittedName>
        <fullName evidence="11">rRNA methylase, putative, group 3</fullName>
    </submittedName>
</protein>
<feature type="transmembrane region" description="Helical" evidence="9">
    <location>
        <begin position="89"/>
        <end position="111"/>
    </location>
</feature>
<keyword evidence="11" id="KW-0489">Methyltransferase</keyword>
<evidence type="ECO:0000256" key="9">
    <source>
        <dbReference type="SAM" id="Phobius"/>
    </source>
</evidence>
<dbReference type="AlphaFoldDB" id="W1QIQ7"/>